<accession>A0A6G0SX67</accession>
<keyword evidence="2" id="KW-1185">Reference proteome</keyword>
<name>A0A6G0SX67_APHGL</name>
<comment type="caution">
    <text evidence="1">The sequence shown here is derived from an EMBL/GenBank/DDBJ whole genome shotgun (WGS) entry which is preliminary data.</text>
</comment>
<evidence type="ECO:0000313" key="2">
    <source>
        <dbReference type="Proteomes" id="UP000475862"/>
    </source>
</evidence>
<protein>
    <submittedName>
        <fullName evidence="1">Uncharacterized protein</fullName>
    </submittedName>
</protein>
<evidence type="ECO:0000313" key="1">
    <source>
        <dbReference type="EMBL" id="KAE9522990.1"/>
    </source>
</evidence>
<reference evidence="1 2" key="1">
    <citation type="submission" date="2019-08" db="EMBL/GenBank/DDBJ databases">
        <title>The genome of the soybean aphid Biotype 1, its phylome, world population structure and adaptation to the North American continent.</title>
        <authorList>
            <person name="Giordano R."/>
            <person name="Donthu R.K."/>
            <person name="Hernandez A.G."/>
            <person name="Wright C.L."/>
            <person name="Zimin A.V."/>
        </authorList>
    </citation>
    <scope>NUCLEOTIDE SEQUENCE [LARGE SCALE GENOMIC DNA]</scope>
    <source>
        <tissue evidence="1">Whole aphids</tissue>
    </source>
</reference>
<dbReference type="AlphaFoldDB" id="A0A6G0SX67"/>
<gene>
    <name evidence="1" type="ORF">AGLY_016621</name>
</gene>
<sequence length="184" mass="21218">MLEKNILASSASTELVLAELIILDLRGGGVEVDNIATTSQKKRYIEKVSCETVEEIGIEKDEKEHCYLLYRQNIGFNNRSNYTNRWREHLEYKMDDCSLTVKTPVENIAVDYWTIAHYKCAKIANVALQDRWKHAECSLKISLTGQHPDDLTAAKEMVTLIQSVFDKMVRHPDKNLIRHKPKKN</sequence>
<dbReference type="Proteomes" id="UP000475862">
    <property type="component" value="Unassembled WGS sequence"/>
</dbReference>
<organism evidence="1 2">
    <name type="scientific">Aphis glycines</name>
    <name type="common">Soybean aphid</name>
    <dbReference type="NCBI Taxonomy" id="307491"/>
    <lineage>
        <taxon>Eukaryota</taxon>
        <taxon>Metazoa</taxon>
        <taxon>Ecdysozoa</taxon>
        <taxon>Arthropoda</taxon>
        <taxon>Hexapoda</taxon>
        <taxon>Insecta</taxon>
        <taxon>Pterygota</taxon>
        <taxon>Neoptera</taxon>
        <taxon>Paraneoptera</taxon>
        <taxon>Hemiptera</taxon>
        <taxon>Sternorrhyncha</taxon>
        <taxon>Aphidomorpha</taxon>
        <taxon>Aphidoidea</taxon>
        <taxon>Aphididae</taxon>
        <taxon>Aphidini</taxon>
        <taxon>Aphis</taxon>
        <taxon>Aphis</taxon>
    </lineage>
</organism>
<dbReference type="EMBL" id="VYZN01000468">
    <property type="protein sequence ID" value="KAE9522990.1"/>
    <property type="molecule type" value="Genomic_DNA"/>
</dbReference>
<proteinExistence type="predicted"/>
<dbReference type="OrthoDB" id="10316458at2759"/>